<evidence type="ECO:0000256" key="1">
    <source>
        <dbReference type="ARBA" id="ARBA00004123"/>
    </source>
</evidence>
<dbReference type="InterPro" id="IPR003340">
    <property type="entry name" value="B3_DNA-bd"/>
</dbReference>
<evidence type="ECO:0000256" key="2">
    <source>
        <dbReference type="ARBA" id="ARBA00023015"/>
    </source>
</evidence>
<keyword evidence="8" id="KW-1185">Reference proteome</keyword>
<gene>
    <name evidence="7" type="ORF">LWI29_016190</name>
</gene>
<keyword evidence="5" id="KW-0539">Nucleus</keyword>
<dbReference type="AlphaFoldDB" id="A0AA39W2Z8"/>
<dbReference type="InterPro" id="IPR015300">
    <property type="entry name" value="DNA-bd_pseudobarrel_sf"/>
</dbReference>
<reference evidence="7" key="2">
    <citation type="submission" date="2023-06" db="EMBL/GenBank/DDBJ databases">
        <authorList>
            <person name="Swenson N.G."/>
            <person name="Wegrzyn J.L."/>
            <person name="Mcevoy S.L."/>
        </authorList>
    </citation>
    <scope>NUCLEOTIDE SEQUENCE</scope>
    <source>
        <strain evidence="7">NS2018</strain>
        <tissue evidence="7">Leaf</tissue>
    </source>
</reference>
<keyword evidence="4" id="KW-0804">Transcription</keyword>
<name>A0AA39W2Z8_ACESA</name>
<feature type="domain" description="TF-B3" evidence="6">
    <location>
        <begin position="5"/>
        <end position="104"/>
    </location>
</feature>
<evidence type="ECO:0000256" key="3">
    <source>
        <dbReference type="ARBA" id="ARBA00023125"/>
    </source>
</evidence>
<evidence type="ECO:0000259" key="6">
    <source>
        <dbReference type="PROSITE" id="PS50863"/>
    </source>
</evidence>
<comment type="caution">
    <text evidence="7">The sequence shown here is derived from an EMBL/GenBank/DDBJ whole genome shotgun (WGS) entry which is preliminary data.</text>
</comment>
<reference evidence="7" key="1">
    <citation type="journal article" date="2022" name="Plant J.">
        <title>Strategies of tolerance reflected in two North American maple genomes.</title>
        <authorList>
            <person name="McEvoy S.L."/>
            <person name="Sezen U.U."/>
            <person name="Trouern-Trend A."/>
            <person name="McMahon S.M."/>
            <person name="Schaberg P.G."/>
            <person name="Yang J."/>
            <person name="Wegrzyn J.L."/>
            <person name="Swenson N.G."/>
        </authorList>
    </citation>
    <scope>NUCLEOTIDE SEQUENCE</scope>
    <source>
        <strain evidence="7">NS2018</strain>
    </source>
</reference>
<dbReference type="Pfam" id="PF02362">
    <property type="entry name" value="B3"/>
    <property type="match status" value="1"/>
</dbReference>
<keyword evidence="2" id="KW-0805">Transcription regulation</keyword>
<protein>
    <recommendedName>
        <fullName evidence="6">TF-B3 domain-containing protein</fullName>
    </recommendedName>
</protein>
<dbReference type="SUPFAM" id="SSF101936">
    <property type="entry name" value="DNA-binding pseudobarrel domain"/>
    <property type="match status" value="1"/>
</dbReference>
<dbReference type="GO" id="GO:0003677">
    <property type="term" value="F:DNA binding"/>
    <property type="evidence" value="ECO:0007669"/>
    <property type="project" value="UniProtKB-KW"/>
</dbReference>
<dbReference type="SMART" id="SM01019">
    <property type="entry name" value="B3"/>
    <property type="match status" value="1"/>
</dbReference>
<evidence type="ECO:0000256" key="4">
    <source>
        <dbReference type="ARBA" id="ARBA00023163"/>
    </source>
</evidence>
<dbReference type="GO" id="GO:0005634">
    <property type="term" value="C:nucleus"/>
    <property type="evidence" value="ECO:0007669"/>
    <property type="project" value="UniProtKB-SubCell"/>
</dbReference>
<dbReference type="Proteomes" id="UP001168877">
    <property type="component" value="Unassembled WGS sequence"/>
</dbReference>
<comment type="subcellular location">
    <subcellularLocation>
        <location evidence="1">Nucleus</location>
    </subcellularLocation>
</comment>
<proteinExistence type="predicted"/>
<keyword evidence="3" id="KW-0238">DNA-binding</keyword>
<accession>A0AA39W2Z8</accession>
<dbReference type="EMBL" id="JAUESC010000003">
    <property type="protein sequence ID" value="KAK0600568.1"/>
    <property type="molecule type" value="Genomic_DNA"/>
</dbReference>
<evidence type="ECO:0000313" key="8">
    <source>
        <dbReference type="Proteomes" id="UP001168877"/>
    </source>
</evidence>
<sequence>MSLNFEITKTLTRNDVEDRVGLPVKIMKHMGKDSMVLTVFDRWGQEWSLKYYTRPRDRTNPVLTAGWPQFVKDNGVLPGDEFIFSGHEVAGAKMRYMIQVKRQIMTLEGVLVSVEVVKNRTPMTFLSG</sequence>
<dbReference type="Gene3D" id="2.40.330.10">
    <property type="entry name" value="DNA-binding pseudobarrel domain"/>
    <property type="match status" value="1"/>
</dbReference>
<organism evidence="7 8">
    <name type="scientific">Acer saccharum</name>
    <name type="common">Sugar maple</name>
    <dbReference type="NCBI Taxonomy" id="4024"/>
    <lineage>
        <taxon>Eukaryota</taxon>
        <taxon>Viridiplantae</taxon>
        <taxon>Streptophyta</taxon>
        <taxon>Embryophyta</taxon>
        <taxon>Tracheophyta</taxon>
        <taxon>Spermatophyta</taxon>
        <taxon>Magnoliopsida</taxon>
        <taxon>eudicotyledons</taxon>
        <taxon>Gunneridae</taxon>
        <taxon>Pentapetalae</taxon>
        <taxon>rosids</taxon>
        <taxon>malvids</taxon>
        <taxon>Sapindales</taxon>
        <taxon>Sapindaceae</taxon>
        <taxon>Hippocastanoideae</taxon>
        <taxon>Acereae</taxon>
        <taxon>Acer</taxon>
    </lineage>
</organism>
<dbReference type="PROSITE" id="PS50863">
    <property type="entry name" value="B3"/>
    <property type="match status" value="1"/>
</dbReference>
<dbReference type="CDD" id="cd10017">
    <property type="entry name" value="B3_DNA"/>
    <property type="match status" value="1"/>
</dbReference>
<evidence type="ECO:0000313" key="7">
    <source>
        <dbReference type="EMBL" id="KAK0600568.1"/>
    </source>
</evidence>
<evidence type="ECO:0000256" key="5">
    <source>
        <dbReference type="ARBA" id="ARBA00023242"/>
    </source>
</evidence>